<reference evidence="1" key="1">
    <citation type="journal article" date="2020" name="Stud. Mycol.">
        <title>101 Dothideomycetes genomes: a test case for predicting lifestyles and emergence of pathogens.</title>
        <authorList>
            <person name="Haridas S."/>
            <person name="Albert R."/>
            <person name="Binder M."/>
            <person name="Bloem J."/>
            <person name="Labutti K."/>
            <person name="Salamov A."/>
            <person name="Andreopoulos B."/>
            <person name="Baker S."/>
            <person name="Barry K."/>
            <person name="Bills G."/>
            <person name="Bluhm B."/>
            <person name="Cannon C."/>
            <person name="Castanera R."/>
            <person name="Culley D."/>
            <person name="Daum C."/>
            <person name="Ezra D."/>
            <person name="Gonzalez J."/>
            <person name="Henrissat B."/>
            <person name="Kuo A."/>
            <person name="Liang C."/>
            <person name="Lipzen A."/>
            <person name="Lutzoni F."/>
            <person name="Magnuson J."/>
            <person name="Mondo S."/>
            <person name="Nolan M."/>
            <person name="Ohm R."/>
            <person name="Pangilinan J."/>
            <person name="Park H.-J."/>
            <person name="Ramirez L."/>
            <person name="Alfaro M."/>
            <person name="Sun H."/>
            <person name="Tritt A."/>
            <person name="Yoshinaga Y."/>
            <person name="Zwiers L.-H."/>
            <person name="Turgeon B."/>
            <person name="Goodwin S."/>
            <person name="Spatafora J."/>
            <person name="Crous P."/>
            <person name="Grigoriev I."/>
        </authorList>
    </citation>
    <scope>NUCLEOTIDE SEQUENCE</scope>
    <source>
        <strain evidence="1">CBS 675.92</strain>
    </source>
</reference>
<dbReference type="AlphaFoldDB" id="A0A6A5U6M5"/>
<gene>
    <name evidence="1" type="ORF">CC80DRAFT_291886</name>
</gene>
<dbReference type="EMBL" id="ML976983">
    <property type="protein sequence ID" value="KAF1960334.1"/>
    <property type="molecule type" value="Genomic_DNA"/>
</dbReference>
<name>A0A6A5U6M5_9PLEO</name>
<sequence length="166" mass="18614">MFFDLCSERLLDNEERFVGRNGHRFAEIWDRGDGDAPIYRSGDLEEKEISNWVHEDRSANGPIQSGLRVLLSPKPSGKSQQSSSKLPYSRSTYLSLARAWRIPSSFLRAVSQKLSIVTQCSVSPLHPESPTSSPTAPWFTTRLDGDDRCDEEMVSKISDAAHCLLV</sequence>
<evidence type="ECO:0000313" key="2">
    <source>
        <dbReference type="Proteomes" id="UP000800035"/>
    </source>
</evidence>
<organism evidence="1 2">
    <name type="scientific">Byssothecium circinans</name>
    <dbReference type="NCBI Taxonomy" id="147558"/>
    <lineage>
        <taxon>Eukaryota</taxon>
        <taxon>Fungi</taxon>
        <taxon>Dikarya</taxon>
        <taxon>Ascomycota</taxon>
        <taxon>Pezizomycotina</taxon>
        <taxon>Dothideomycetes</taxon>
        <taxon>Pleosporomycetidae</taxon>
        <taxon>Pleosporales</taxon>
        <taxon>Massarineae</taxon>
        <taxon>Massarinaceae</taxon>
        <taxon>Byssothecium</taxon>
    </lineage>
</organism>
<keyword evidence="2" id="KW-1185">Reference proteome</keyword>
<protein>
    <submittedName>
        <fullName evidence="1">Uncharacterized protein</fullName>
    </submittedName>
</protein>
<dbReference type="Proteomes" id="UP000800035">
    <property type="component" value="Unassembled WGS sequence"/>
</dbReference>
<accession>A0A6A5U6M5</accession>
<proteinExistence type="predicted"/>
<evidence type="ECO:0000313" key="1">
    <source>
        <dbReference type="EMBL" id="KAF1960334.1"/>
    </source>
</evidence>
<dbReference type="OrthoDB" id="2830640at2759"/>